<keyword evidence="2" id="KW-0805">Transcription regulation</keyword>
<dbReference type="Gene3D" id="3.40.190.290">
    <property type="match status" value="1"/>
</dbReference>
<dbReference type="InterPro" id="IPR000847">
    <property type="entry name" value="LysR_HTH_N"/>
</dbReference>
<feature type="domain" description="HTH lysR-type" evidence="5">
    <location>
        <begin position="1"/>
        <end position="59"/>
    </location>
</feature>
<dbReference type="PROSITE" id="PS50931">
    <property type="entry name" value="HTH_LYSR"/>
    <property type="match status" value="1"/>
</dbReference>
<evidence type="ECO:0000256" key="3">
    <source>
        <dbReference type="ARBA" id="ARBA00023125"/>
    </source>
</evidence>
<evidence type="ECO:0000256" key="4">
    <source>
        <dbReference type="ARBA" id="ARBA00023163"/>
    </source>
</evidence>
<keyword evidence="7" id="KW-1185">Reference proteome</keyword>
<dbReference type="SUPFAM" id="SSF46785">
    <property type="entry name" value="Winged helix' DNA-binding domain"/>
    <property type="match status" value="1"/>
</dbReference>
<dbReference type="Proteomes" id="UP000536746">
    <property type="component" value="Unassembled WGS sequence"/>
</dbReference>
<dbReference type="CDD" id="cd08471">
    <property type="entry name" value="PBP2_CrgA_like_2"/>
    <property type="match status" value="1"/>
</dbReference>
<comment type="similarity">
    <text evidence="1">Belongs to the LysR transcriptional regulatory family.</text>
</comment>
<evidence type="ECO:0000313" key="6">
    <source>
        <dbReference type="EMBL" id="NUU03151.1"/>
    </source>
</evidence>
<comment type="caution">
    <text evidence="6">The sequence shown here is derived from an EMBL/GenBank/DDBJ whole genome shotgun (WGS) entry which is preliminary data.</text>
</comment>
<dbReference type="PANTHER" id="PTHR30537:SF5">
    <property type="entry name" value="HTH-TYPE TRANSCRIPTIONAL ACTIVATOR TTDR-RELATED"/>
    <property type="match status" value="1"/>
</dbReference>
<dbReference type="PANTHER" id="PTHR30537">
    <property type="entry name" value="HTH-TYPE TRANSCRIPTIONAL REGULATOR"/>
    <property type="match status" value="1"/>
</dbReference>
<dbReference type="PRINTS" id="PR00039">
    <property type="entry name" value="HTHLYSR"/>
</dbReference>
<dbReference type="Pfam" id="PF00126">
    <property type="entry name" value="HTH_1"/>
    <property type="match status" value="1"/>
</dbReference>
<dbReference type="SUPFAM" id="SSF53850">
    <property type="entry name" value="Periplasmic binding protein-like II"/>
    <property type="match status" value="1"/>
</dbReference>
<dbReference type="RefSeq" id="WP_079218167.1">
    <property type="nucleotide sequence ID" value="NZ_CP018845.1"/>
</dbReference>
<evidence type="ECO:0000313" key="7">
    <source>
        <dbReference type="Proteomes" id="UP000536746"/>
    </source>
</evidence>
<sequence length="299" mass="32834">MDRIHLMTVFVAVGEEQNFAAAAHRLGMSRPTVTRAISNLEEALGVKLVLRTTRSVRLTDVGSRYLDDVRAILARISDADEAATGTNRVMQGHLNVTAPVLFGNDYVLPCIAAYLDNFPAMSISGYFLDRVVNLVEEGMDVAVRIGHLPDSSLKAIRVGSVRRVLCASPAYLKSRGVPLHPEDLGQHAIVAATGVSPKIEWRFGRDERDISVRIAPRLAVTSNDAAVHAALLGVGITRLLSYQVARHLAEGSLQAVLTDYEEEPWPIHVVHGESRYGAPKVREFIDMLVSHLRKHPDLR</sequence>
<dbReference type="InterPro" id="IPR058163">
    <property type="entry name" value="LysR-type_TF_proteobact-type"/>
</dbReference>
<keyword evidence="3" id="KW-0238">DNA-binding</keyword>
<dbReference type="EMBL" id="JABFMT010000017">
    <property type="protein sequence ID" value="NUU03151.1"/>
    <property type="molecule type" value="Genomic_DNA"/>
</dbReference>
<accession>A0ABX2M4H8</accession>
<evidence type="ECO:0000256" key="1">
    <source>
        <dbReference type="ARBA" id="ARBA00009437"/>
    </source>
</evidence>
<dbReference type="InterPro" id="IPR005119">
    <property type="entry name" value="LysR_subst-bd"/>
</dbReference>
<name>A0ABX2M4H8_9BURK</name>
<evidence type="ECO:0000256" key="2">
    <source>
        <dbReference type="ARBA" id="ARBA00023015"/>
    </source>
</evidence>
<dbReference type="Pfam" id="PF03466">
    <property type="entry name" value="LysR_substrate"/>
    <property type="match status" value="1"/>
</dbReference>
<proteinExistence type="inferred from homology"/>
<dbReference type="Gene3D" id="1.10.10.10">
    <property type="entry name" value="Winged helix-like DNA-binding domain superfamily/Winged helix DNA-binding domain"/>
    <property type="match status" value="1"/>
</dbReference>
<organism evidence="6 7">
    <name type="scientific">Herbaspirillum robiniae</name>
    <dbReference type="NCBI Taxonomy" id="2014887"/>
    <lineage>
        <taxon>Bacteria</taxon>
        <taxon>Pseudomonadati</taxon>
        <taxon>Pseudomonadota</taxon>
        <taxon>Betaproteobacteria</taxon>
        <taxon>Burkholderiales</taxon>
        <taxon>Oxalobacteraceae</taxon>
        <taxon>Herbaspirillum</taxon>
    </lineage>
</organism>
<keyword evidence="4" id="KW-0804">Transcription</keyword>
<evidence type="ECO:0000259" key="5">
    <source>
        <dbReference type="PROSITE" id="PS50931"/>
    </source>
</evidence>
<dbReference type="InterPro" id="IPR036390">
    <property type="entry name" value="WH_DNA-bd_sf"/>
</dbReference>
<protein>
    <submittedName>
        <fullName evidence="6">LysR family transcriptional regulator</fullName>
    </submittedName>
</protein>
<dbReference type="InterPro" id="IPR036388">
    <property type="entry name" value="WH-like_DNA-bd_sf"/>
</dbReference>
<reference evidence="6 7" key="1">
    <citation type="journal article" date="2020" name="Front. Plant Sci.">
        <title>Isolation of Rhizosphere Bacteria That Improve Quality and Water Stress Tolerance in Greenhouse Ornamentals.</title>
        <authorList>
            <person name="Nordstedt N.P."/>
            <person name="Jones M.L."/>
        </authorList>
    </citation>
    <scope>NUCLEOTIDE SEQUENCE [LARGE SCALE GENOMIC DNA]</scope>
    <source>
        <strain evidence="6 7">C6C2</strain>
    </source>
</reference>
<gene>
    <name evidence="6" type="ORF">HNO84_16215</name>
</gene>